<dbReference type="InParanoid" id="C7Z2C4"/>
<feature type="transmembrane region" description="Helical" evidence="2">
    <location>
        <begin position="970"/>
        <end position="990"/>
    </location>
</feature>
<dbReference type="KEGG" id="nhe:NECHADRAFT_86103"/>
<dbReference type="InterPro" id="IPR027417">
    <property type="entry name" value="P-loop_NTPase"/>
</dbReference>
<dbReference type="Gene3D" id="3.40.50.300">
    <property type="entry name" value="P-loop containing nucleotide triphosphate hydrolases"/>
    <property type="match status" value="1"/>
</dbReference>
<dbReference type="HOGENOM" id="CLU_300914_0_0_1"/>
<feature type="transmembrane region" description="Helical" evidence="2">
    <location>
        <begin position="20"/>
        <end position="41"/>
    </location>
</feature>
<evidence type="ECO:0000256" key="2">
    <source>
        <dbReference type="SAM" id="Phobius"/>
    </source>
</evidence>
<evidence type="ECO:0000313" key="3">
    <source>
        <dbReference type="EMBL" id="EEU42147.1"/>
    </source>
</evidence>
<dbReference type="Proteomes" id="UP000005206">
    <property type="component" value="Chromosome 10"/>
</dbReference>
<dbReference type="eggNOG" id="KOG1840">
    <property type="taxonomic scope" value="Eukaryota"/>
</dbReference>
<feature type="transmembrane region" description="Helical" evidence="2">
    <location>
        <begin position="941"/>
        <end position="963"/>
    </location>
</feature>
<feature type="region of interest" description="Disordered" evidence="1">
    <location>
        <begin position="704"/>
        <end position="735"/>
    </location>
</feature>
<dbReference type="AlphaFoldDB" id="C7Z2C4"/>
<evidence type="ECO:0000313" key="4">
    <source>
        <dbReference type="Proteomes" id="UP000005206"/>
    </source>
</evidence>
<dbReference type="RefSeq" id="XP_003047860.1">
    <property type="nucleotide sequence ID" value="XM_003047814.1"/>
</dbReference>
<dbReference type="InterPro" id="IPR011990">
    <property type="entry name" value="TPR-like_helical_dom_sf"/>
</dbReference>
<keyword evidence="2" id="KW-0812">Transmembrane</keyword>
<dbReference type="VEuPathDB" id="FungiDB:NECHADRAFT_86103"/>
<evidence type="ECO:0008006" key="5">
    <source>
        <dbReference type="Google" id="ProtNLM"/>
    </source>
</evidence>
<accession>C7Z2C4</accession>
<name>C7Z2C4_FUSV7</name>
<dbReference type="SUPFAM" id="SSF52540">
    <property type="entry name" value="P-loop containing nucleoside triphosphate hydrolases"/>
    <property type="match status" value="1"/>
</dbReference>
<dbReference type="Gene3D" id="1.25.40.10">
    <property type="entry name" value="Tetratricopeptide repeat domain"/>
    <property type="match status" value="1"/>
</dbReference>
<evidence type="ECO:0000256" key="1">
    <source>
        <dbReference type="SAM" id="MobiDB-lite"/>
    </source>
</evidence>
<dbReference type="EMBL" id="GG698906">
    <property type="protein sequence ID" value="EEU42147.1"/>
    <property type="molecule type" value="Genomic_DNA"/>
</dbReference>
<dbReference type="PANTHER" id="PTHR46082">
    <property type="entry name" value="ATP/GTP-BINDING PROTEIN-RELATED"/>
    <property type="match status" value="1"/>
</dbReference>
<keyword evidence="4" id="KW-1185">Reference proteome</keyword>
<keyword evidence="2" id="KW-1133">Transmembrane helix</keyword>
<keyword evidence="2" id="KW-0472">Membrane</keyword>
<proteinExistence type="predicted"/>
<sequence>MDSFSFAWGLSSDQEATWNAELFVGVVALCGALLAFLWTLYDSLPSSTRGWIWRYLWLSRRPTVPTEFIVPYYRNSRFVGRVEILDQVKRKLIIPSKRGIFKTRGIAQPRVCLYGPNGVGKTQIALHHAYSLKERQPDTSIFWVQANNIEQLYESYASIAQKCNIPGSSDIGFNPLDLVPWWLEKKAKSPWLIVVDGADDIESFFQTDQGKRMAGLANADDTKQHDIATYMPKCSHGAILFTTTNPESSLFTRTSMIEVGELNKHEASQLIRNALRYSDPQEDVYLLSLRLGYMPLAITLAISYIRTNTISIEDYIDLLRRVRPSVIDLRDSLDATDPKEPKLPPEVTATCLILLQKLEREDDFTNELLQHVSLFYHQGILRVFLSRYPTAESPDPMSTDASLSKLKKSSALLGRDDDILEMHRLVRLVIQKLLLHKGEMVRAADKAMSAFWWSYPYGQPIAHSALATYLLNAFSIFQCYEEFSWVTKAQKLALKQTLEVYFESRGRWDDMAMRYAQKVVQSVEKLGEEHSETLDIMSKLSFVYMHQRRWKEAEMLQSYLLEVKCVVLGDGELSTAMSRESHRFTSSKRWQVKEYTALLLRDIPVKGKEKAHSPMLAARLPGTGFPWAALKQDILANGENKRPSNLPQLVDNISNRIPVLGSPSVPEGQARVCWTCSCGQQLFDDFSSSTPESLQALQQNLQNHDLSSGEAQHSGSSSSQGPTGRPNLTWPWPTFMPGNNFNKFLRRKKEEATTLPMHTSSQTRQPAVDTTPCLLMCIDQGRHFTGLYQPVLQNVEDDTQLFQFLREKVSRHRGIGSWFTFRSVSAISLTRFEADNSQFAEVHRHKEICGKDCVCIPPPERVRNDEYDCSPSPTVKPTQVPVIGTNRLTHYFLKPHAFHGPQRTILDQLPKRARGPLSTSQDRMQLGWGIHIQEGWHWRSIYFVVLLVFVIGGLVFGIAWSVAKKDIQSAFSIAATWVAMAPLLFGWIAVRDLQ</sequence>
<dbReference type="OrthoDB" id="5086500at2759"/>
<dbReference type="PANTHER" id="PTHR46082:SF6">
    <property type="entry name" value="AAA+ ATPASE DOMAIN-CONTAINING PROTEIN-RELATED"/>
    <property type="match status" value="1"/>
</dbReference>
<dbReference type="GeneID" id="9671477"/>
<gene>
    <name evidence="3" type="ORF">NECHADRAFT_86103</name>
</gene>
<dbReference type="InterPro" id="IPR053137">
    <property type="entry name" value="NLR-like"/>
</dbReference>
<feature type="compositionally biased region" description="Low complexity" evidence="1">
    <location>
        <begin position="708"/>
        <end position="721"/>
    </location>
</feature>
<protein>
    <recommendedName>
        <fullName evidence="5">AAA+ ATPase domain-containing protein</fullName>
    </recommendedName>
</protein>
<reference evidence="3 4" key="1">
    <citation type="journal article" date="2009" name="PLoS Genet.">
        <title>The genome of Nectria haematococca: contribution of supernumerary chromosomes to gene expansion.</title>
        <authorList>
            <person name="Coleman J.J."/>
            <person name="Rounsley S.D."/>
            <person name="Rodriguez-Carres M."/>
            <person name="Kuo A."/>
            <person name="Wasmann C.C."/>
            <person name="Grimwood J."/>
            <person name="Schmutz J."/>
            <person name="Taga M."/>
            <person name="White G.J."/>
            <person name="Zhou S."/>
            <person name="Schwartz D.C."/>
            <person name="Freitag M."/>
            <person name="Ma L.J."/>
            <person name="Danchin E.G."/>
            <person name="Henrissat B."/>
            <person name="Coutinho P.M."/>
            <person name="Nelson D.R."/>
            <person name="Straney D."/>
            <person name="Napoli C.A."/>
            <person name="Barker B.M."/>
            <person name="Gribskov M."/>
            <person name="Rep M."/>
            <person name="Kroken S."/>
            <person name="Molnar I."/>
            <person name="Rensing C."/>
            <person name="Kennell J.C."/>
            <person name="Zamora J."/>
            <person name="Farman M.L."/>
            <person name="Selker E.U."/>
            <person name="Salamov A."/>
            <person name="Shapiro H."/>
            <person name="Pangilinan J."/>
            <person name="Lindquist E."/>
            <person name="Lamers C."/>
            <person name="Grigoriev I.V."/>
            <person name="Geiser D.M."/>
            <person name="Covert S.F."/>
            <person name="Temporini E."/>
            <person name="Vanetten H.D."/>
        </authorList>
    </citation>
    <scope>NUCLEOTIDE SEQUENCE [LARGE SCALE GENOMIC DNA]</scope>
    <source>
        <strain evidence="4">ATCC MYA-4622 / CBS 123669 / FGSC 9596 / NRRL 45880 / 77-13-4</strain>
    </source>
</reference>
<organism evidence="3 4">
    <name type="scientific">Fusarium vanettenii (strain ATCC MYA-4622 / CBS 123669 / FGSC 9596 / NRRL 45880 / 77-13-4)</name>
    <name type="common">Fusarium solani subsp. pisi</name>
    <dbReference type="NCBI Taxonomy" id="660122"/>
    <lineage>
        <taxon>Eukaryota</taxon>
        <taxon>Fungi</taxon>
        <taxon>Dikarya</taxon>
        <taxon>Ascomycota</taxon>
        <taxon>Pezizomycotina</taxon>
        <taxon>Sordariomycetes</taxon>
        <taxon>Hypocreomycetidae</taxon>
        <taxon>Hypocreales</taxon>
        <taxon>Nectriaceae</taxon>
        <taxon>Fusarium</taxon>
        <taxon>Fusarium solani species complex</taxon>
        <taxon>Fusarium vanettenii</taxon>
    </lineage>
</organism>